<evidence type="ECO:0000313" key="2">
    <source>
        <dbReference type="EMBL" id="EFM03005.1"/>
    </source>
</evidence>
<dbReference type="STRING" id="862515.HMPREF0658_0147"/>
<name>E0NPP6_9BACT</name>
<gene>
    <name evidence="2" type="ORF">HMPREF0658_0147</name>
</gene>
<protein>
    <submittedName>
        <fullName evidence="2">Uncharacterized protein</fullName>
    </submittedName>
</protein>
<evidence type="ECO:0000256" key="1">
    <source>
        <dbReference type="SAM" id="MobiDB-lite"/>
    </source>
</evidence>
<feature type="region of interest" description="Disordered" evidence="1">
    <location>
        <begin position="25"/>
        <end position="44"/>
    </location>
</feature>
<dbReference type="Proteomes" id="UP000004394">
    <property type="component" value="Unassembled WGS sequence"/>
</dbReference>
<reference evidence="2" key="1">
    <citation type="submission" date="2010-07" db="EMBL/GenBank/DDBJ databases">
        <authorList>
            <person name="Muzny D."/>
            <person name="Qin X."/>
            <person name="Deng J."/>
            <person name="Jiang H."/>
            <person name="Liu Y."/>
            <person name="Qu J."/>
            <person name="Song X.-Z."/>
            <person name="Zhang L."/>
            <person name="Thornton R."/>
            <person name="Coyle M."/>
            <person name="Francisco L."/>
            <person name="Jackson L."/>
            <person name="Javaid M."/>
            <person name="Korchina V."/>
            <person name="Kovar C."/>
            <person name="Mata R."/>
            <person name="Mathew T."/>
            <person name="Ngo R."/>
            <person name="Nguyen L."/>
            <person name="Nguyen N."/>
            <person name="Okwuonu G."/>
            <person name="Ongeri F."/>
            <person name="Pham C."/>
            <person name="Simmons D."/>
            <person name="Wilczek-Boney K."/>
            <person name="Hale W."/>
            <person name="Jakkamsetti A."/>
            <person name="Pham P."/>
            <person name="Ruth R."/>
            <person name="San Lucas F."/>
            <person name="Warren J."/>
            <person name="Zhang J."/>
            <person name="Zhao Z."/>
            <person name="Zhou C."/>
            <person name="Zhu D."/>
            <person name="Lee S."/>
            <person name="Bess C."/>
            <person name="Blankenburg K."/>
            <person name="Forbes L."/>
            <person name="Fu Q."/>
            <person name="Gubbala S."/>
            <person name="Hirani K."/>
            <person name="Jayaseelan J.C."/>
            <person name="Lara F."/>
            <person name="Munidasa M."/>
            <person name="Palculict T."/>
            <person name="Patil S."/>
            <person name="Pu L.-L."/>
            <person name="Saada N."/>
            <person name="Tang L."/>
            <person name="Weissenberger G."/>
            <person name="Zhu Y."/>
            <person name="Hemphill L."/>
            <person name="Shang Y."/>
            <person name="Youmans B."/>
            <person name="Ayvaz T."/>
            <person name="Ross M."/>
            <person name="Santibanez J."/>
            <person name="Aqrawi P."/>
            <person name="Gross S."/>
            <person name="Joshi V."/>
            <person name="Fowler G."/>
            <person name="Nazareth L."/>
            <person name="Reid J."/>
            <person name="Worley K."/>
            <person name="Petrosino J."/>
            <person name="Highlander S."/>
            <person name="Gibbs R."/>
        </authorList>
    </citation>
    <scope>NUCLEOTIDE SEQUENCE [LARGE SCALE GENOMIC DNA]</scope>
    <source>
        <strain evidence="2">DSM 16973</strain>
    </source>
</reference>
<accession>E0NPP6</accession>
<dbReference type="EMBL" id="AEEI01000004">
    <property type="protein sequence ID" value="EFM03005.1"/>
    <property type="molecule type" value="Genomic_DNA"/>
</dbReference>
<dbReference type="AlphaFoldDB" id="E0NPP6"/>
<organism evidence="2 3">
    <name type="scientific">Hoylesella marshii DSM 16973 = JCM 13450</name>
    <dbReference type="NCBI Taxonomy" id="862515"/>
    <lineage>
        <taxon>Bacteria</taxon>
        <taxon>Pseudomonadati</taxon>
        <taxon>Bacteroidota</taxon>
        <taxon>Bacteroidia</taxon>
        <taxon>Bacteroidales</taxon>
        <taxon>Prevotellaceae</taxon>
        <taxon>Hoylesella</taxon>
    </lineage>
</organism>
<dbReference type="HOGENOM" id="CLU_200506_0_0_10"/>
<evidence type="ECO:0000313" key="3">
    <source>
        <dbReference type="Proteomes" id="UP000004394"/>
    </source>
</evidence>
<dbReference type="RefSeq" id="WP_006947828.1">
    <property type="nucleotide sequence ID" value="NZ_BAJI01000032.1"/>
</dbReference>
<comment type="caution">
    <text evidence="2">The sequence shown here is derived from an EMBL/GenBank/DDBJ whole genome shotgun (WGS) entry which is preliminary data.</text>
</comment>
<dbReference type="BioCyc" id="PMAR862515-HMP:GMOO-153-MONOMER"/>
<sequence length="61" mass="6785">MKKQYIAPRITVLPIETEGLLETISLPIGPGPAPGPSEGKESDFFDEDNEQHMAGYEPWQK</sequence>
<keyword evidence="3" id="KW-1185">Reference proteome</keyword>
<proteinExistence type="predicted"/>